<dbReference type="InterPro" id="IPR013088">
    <property type="entry name" value="Znf_NHR/GATA"/>
</dbReference>
<feature type="region of interest" description="Disordered" evidence="7">
    <location>
        <begin position="92"/>
        <end position="169"/>
    </location>
</feature>
<dbReference type="PANTHER" id="PTHR10071:SF281">
    <property type="entry name" value="BOX A-BINDING FACTOR-RELATED"/>
    <property type="match status" value="1"/>
</dbReference>
<evidence type="ECO:0000256" key="3">
    <source>
        <dbReference type="ARBA" id="ARBA00022771"/>
    </source>
</evidence>
<keyword evidence="3 6" id="KW-0863">Zinc-finger</keyword>
<evidence type="ECO:0000256" key="1">
    <source>
        <dbReference type="ARBA" id="ARBA00004123"/>
    </source>
</evidence>
<gene>
    <name evidence="9" type="primary">PARPA_11372.1 scaffold 44101</name>
</gene>
<dbReference type="PRINTS" id="PR00619">
    <property type="entry name" value="GATAZNFINGER"/>
</dbReference>
<evidence type="ECO:0000259" key="8">
    <source>
        <dbReference type="PROSITE" id="PS50114"/>
    </source>
</evidence>
<feature type="compositionally biased region" description="Polar residues" evidence="7">
    <location>
        <begin position="109"/>
        <end position="122"/>
    </location>
</feature>
<feature type="compositionally biased region" description="Low complexity" evidence="7">
    <location>
        <begin position="334"/>
        <end position="370"/>
    </location>
</feature>
<sequence length="376" mass="42014">MEEQQAVSDQHSRESCQGCRQCWKHGSIRWTPPTIKCYNCETTTTPLWRRDETGNTICNACGLYYKLHNIQRPITMKRNVIKRRKRFNSLPQQLAVTETLSPPSPSLSNQGTETMKQSQPKRLQSSHPQHQLHHQQRYSYYQPESSKRNHSKLSAPEENTSIHHDHKRKHVDANNEQIILDTIRSLVTLNASTAARTNNSVLSLSGLPPIASVLSCLMLEPASLQQNLEAHRDKLAIELEHITQLLSQTKELLKTMEFVMAIKNQQEKNISDPSTNTDSSEKSLLTSLMMLGIAANVNHNSTAKAPNQTPETSSSSQTIPSLFEVIPSLYSKMSSPTRSTPTSPATSIKSTFSHDNNSSSSLPSTTATSTREISTS</sequence>
<accession>A0A0B7NNG8</accession>
<dbReference type="GO" id="GO:0005634">
    <property type="term" value="C:nucleus"/>
    <property type="evidence" value="ECO:0007669"/>
    <property type="project" value="UniProtKB-SubCell"/>
</dbReference>
<dbReference type="SMART" id="SM00401">
    <property type="entry name" value="ZnF_GATA"/>
    <property type="match status" value="1"/>
</dbReference>
<dbReference type="GO" id="GO:0000122">
    <property type="term" value="P:negative regulation of transcription by RNA polymerase II"/>
    <property type="evidence" value="ECO:0007669"/>
    <property type="project" value="TreeGrafter"/>
</dbReference>
<evidence type="ECO:0000256" key="4">
    <source>
        <dbReference type="ARBA" id="ARBA00022833"/>
    </source>
</evidence>
<keyword evidence="2" id="KW-0479">Metal-binding</keyword>
<proteinExistence type="predicted"/>
<dbReference type="InterPro" id="IPR000679">
    <property type="entry name" value="Znf_GATA"/>
</dbReference>
<dbReference type="Gene3D" id="3.30.50.10">
    <property type="entry name" value="Erythroid Transcription Factor GATA-1, subunit A"/>
    <property type="match status" value="1"/>
</dbReference>
<dbReference type="PROSITE" id="PS00344">
    <property type="entry name" value="GATA_ZN_FINGER_1"/>
    <property type="match status" value="1"/>
</dbReference>
<dbReference type="Proteomes" id="UP000054107">
    <property type="component" value="Unassembled WGS sequence"/>
</dbReference>
<keyword evidence="4" id="KW-0862">Zinc</keyword>
<feature type="region of interest" description="Disordered" evidence="7">
    <location>
        <begin position="332"/>
        <end position="376"/>
    </location>
</feature>
<dbReference type="AlphaFoldDB" id="A0A0B7NNG8"/>
<keyword evidence="10" id="KW-1185">Reference proteome</keyword>
<protein>
    <recommendedName>
        <fullName evidence="8">GATA-type domain-containing protein</fullName>
    </recommendedName>
</protein>
<dbReference type="OrthoDB" id="515401at2759"/>
<evidence type="ECO:0000313" key="9">
    <source>
        <dbReference type="EMBL" id="CEP17080.1"/>
    </source>
</evidence>
<dbReference type="PANTHER" id="PTHR10071">
    <property type="entry name" value="TRANSCRIPTION FACTOR GATA FAMILY MEMBER"/>
    <property type="match status" value="1"/>
</dbReference>
<dbReference type="GO" id="GO:0008270">
    <property type="term" value="F:zinc ion binding"/>
    <property type="evidence" value="ECO:0007669"/>
    <property type="project" value="UniProtKB-KW"/>
</dbReference>
<dbReference type="GO" id="GO:0045944">
    <property type="term" value="P:positive regulation of transcription by RNA polymerase II"/>
    <property type="evidence" value="ECO:0007669"/>
    <property type="project" value="TreeGrafter"/>
</dbReference>
<dbReference type="CDD" id="cd00202">
    <property type="entry name" value="ZnF_GATA"/>
    <property type="match status" value="1"/>
</dbReference>
<dbReference type="SUPFAM" id="SSF57716">
    <property type="entry name" value="Glucocorticoid receptor-like (DNA-binding domain)"/>
    <property type="match status" value="1"/>
</dbReference>
<feature type="domain" description="GATA-type" evidence="8">
    <location>
        <begin position="31"/>
        <end position="84"/>
    </location>
</feature>
<organism evidence="9 10">
    <name type="scientific">Parasitella parasitica</name>
    <dbReference type="NCBI Taxonomy" id="35722"/>
    <lineage>
        <taxon>Eukaryota</taxon>
        <taxon>Fungi</taxon>
        <taxon>Fungi incertae sedis</taxon>
        <taxon>Mucoromycota</taxon>
        <taxon>Mucoromycotina</taxon>
        <taxon>Mucoromycetes</taxon>
        <taxon>Mucorales</taxon>
        <taxon>Mucorineae</taxon>
        <taxon>Mucoraceae</taxon>
        <taxon>Parasitella</taxon>
    </lineage>
</organism>
<evidence type="ECO:0000256" key="7">
    <source>
        <dbReference type="SAM" id="MobiDB-lite"/>
    </source>
</evidence>
<dbReference type="STRING" id="35722.A0A0B7NNG8"/>
<dbReference type="Pfam" id="PF00320">
    <property type="entry name" value="GATA"/>
    <property type="match status" value="1"/>
</dbReference>
<evidence type="ECO:0000256" key="5">
    <source>
        <dbReference type="ARBA" id="ARBA00023242"/>
    </source>
</evidence>
<dbReference type="PROSITE" id="PS50114">
    <property type="entry name" value="GATA_ZN_FINGER_2"/>
    <property type="match status" value="1"/>
</dbReference>
<dbReference type="GO" id="GO:0000978">
    <property type="term" value="F:RNA polymerase II cis-regulatory region sequence-specific DNA binding"/>
    <property type="evidence" value="ECO:0007669"/>
    <property type="project" value="TreeGrafter"/>
</dbReference>
<dbReference type="InterPro" id="IPR039355">
    <property type="entry name" value="Transcription_factor_GATA"/>
</dbReference>
<name>A0A0B7NNG8_9FUNG</name>
<reference evidence="9 10" key="1">
    <citation type="submission" date="2014-09" db="EMBL/GenBank/DDBJ databases">
        <authorList>
            <person name="Ellenberger Sabrina"/>
        </authorList>
    </citation>
    <scope>NUCLEOTIDE SEQUENCE [LARGE SCALE GENOMIC DNA]</scope>
    <source>
        <strain evidence="9 10">CBS 412.66</strain>
    </source>
</reference>
<dbReference type="FunFam" id="3.30.50.10:FF:000007">
    <property type="entry name" value="Nitrogen regulatory AreA, N-terminal"/>
    <property type="match status" value="1"/>
</dbReference>
<keyword evidence="5" id="KW-0539">Nucleus</keyword>
<evidence type="ECO:0000256" key="2">
    <source>
        <dbReference type="ARBA" id="ARBA00022723"/>
    </source>
</evidence>
<evidence type="ECO:0000313" key="10">
    <source>
        <dbReference type="Proteomes" id="UP000054107"/>
    </source>
</evidence>
<dbReference type="GO" id="GO:0000981">
    <property type="term" value="F:DNA-binding transcription factor activity, RNA polymerase II-specific"/>
    <property type="evidence" value="ECO:0007669"/>
    <property type="project" value="TreeGrafter"/>
</dbReference>
<comment type="subcellular location">
    <subcellularLocation>
        <location evidence="1">Nucleus</location>
    </subcellularLocation>
</comment>
<dbReference type="EMBL" id="LN733608">
    <property type="protein sequence ID" value="CEP17080.1"/>
    <property type="molecule type" value="Genomic_DNA"/>
</dbReference>
<evidence type="ECO:0000256" key="6">
    <source>
        <dbReference type="PROSITE-ProRule" id="PRU00094"/>
    </source>
</evidence>